<dbReference type="HOGENOM" id="CLU_024927_10_1_7"/>
<dbReference type="EC" id="2.1.1.-" evidence="3"/>
<evidence type="ECO:0000259" key="4">
    <source>
        <dbReference type="Pfam" id="PF01555"/>
    </source>
</evidence>
<dbReference type="GO" id="GO:0003677">
    <property type="term" value="F:DNA binding"/>
    <property type="evidence" value="ECO:0007669"/>
    <property type="project" value="InterPro"/>
</dbReference>
<dbReference type="Gene3D" id="3.40.50.150">
    <property type="entry name" value="Vaccinia Virus protein VP39"/>
    <property type="match status" value="1"/>
</dbReference>
<dbReference type="InterPro" id="IPR001091">
    <property type="entry name" value="RM_Methyltransferase"/>
</dbReference>
<dbReference type="GO" id="GO:0008170">
    <property type="term" value="F:N-methyltransferase activity"/>
    <property type="evidence" value="ECO:0007669"/>
    <property type="project" value="InterPro"/>
</dbReference>
<keyword evidence="6" id="KW-1185">Reference proteome</keyword>
<accession>E7AAF8</accession>
<dbReference type="CDD" id="cd02440">
    <property type="entry name" value="AdoMet_MTases"/>
    <property type="match status" value="1"/>
</dbReference>
<evidence type="ECO:0000256" key="3">
    <source>
        <dbReference type="RuleBase" id="RU362026"/>
    </source>
</evidence>
<dbReference type="InterPro" id="IPR002941">
    <property type="entry name" value="DNA_methylase_N4/N6"/>
</dbReference>
<organism evidence="5 6">
    <name type="scientific">Helicobacter felis (strain ATCC 49179 / CCUG 28539 / NCTC 12436 / CS1)</name>
    <dbReference type="NCBI Taxonomy" id="936155"/>
    <lineage>
        <taxon>Bacteria</taxon>
        <taxon>Pseudomonadati</taxon>
        <taxon>Campylobacterota</taxon>
        <taxon>Epsilonproteobacteria</taxon>
        <taxon>Campylobacterales</taxon>
        <taxon>Helicobacteraceae</taxon>
        <taxon>Helicobacter</taxon>
    </lineage>
</organism>
<dbReference type="PANTHER" id="PTHR13370">
    <property type="entry name" value="RNA METHYLASE-RELATED"/>
    <property type="match status" value="1"/>
</dbReference>
<protein>
    <recommendedName>
        <fullName evidence="3">Methyltransferase</fullName>
        <ecNumber evidence="3">2.1.1.-</ecNumber>
    </recommendedName>
</protein>
<dbReference type="GO" id="GO:0032259">
    <property type="term" value="P:methylation"/>
    <property type="evidence" value="ECO:0007669"/>
    <property type="project" value="UniProtKB-KW"/>
</dbReference>
<sequence>MVQCAKRADSQPPNDFFYSKTDHYKFNTLFKDYSPTTNIDQILQQRERNAKGKCRYKRNTEGAIVMAKEKRGVPLSDVWEIPFLNPKAKERVGYPTQKPIELLERLIQISTDENDIILDPFCGSGTTLVSAKLLHREYIGIDISQEAIHLTQQRLDKPCKTHSRLLKVGVDAYKTKNDHDLAILDQFDCTIVQRNKGIDALLKKHYLGAPVALKIKKQEESIAEAIHLLDAAAKKRRCSFTILIVDGLLTRETVPDNMIIIKNTMWRLTCR</sequence>
<evidence type="ECO:0000256" key="2">
    <source>
        <dbReference type="ARBA" id="ARBA00022679"/>
    </source>
</evidence>
<dbReference type="REBASE" id="29931">
    <property type="entry name" value="M.HfeORF5960P"/>
</dbReference>
<gene>
    <name evidence="5" type="ordered locus">Hfelis_05960</name>
</gene>
<evidence type="ECO:0000256" key="1">
    <source>
        <dbReference type="ARBA" id="ARBA00022603"/>
    </source>
</evidence>
<evidence type="ECO:0000313" key="6">
    <source>
        <dbReference type="Proteomes" id="UP000007934"/>
    </source>
</evidence>
<dbReference type="eggNOG" id="COG2189">
    <property type="taxonomic scope" value="Bacteria"/>
</dbReference>
<comment type="similarity">
    <text evidence="3">Belongs to the N(4)/N(6)-methyltransferase family.</text>
</comment>
<keyword evidence="2" id="KW-0808">Transferase</keyword>
<proteinExistence type="inferred from homology"/>
<dbReference type="InterPro" id="IPR029063">
    <property type="entry name" value="SAM-dependent_MTases_sf"/>
</dbReference>
<dbReference type="SUPFAM" id="SSF53335">
    <property type="entry name" value="S-adenosyl-L-methionine-dependent methyltransferases"/>
    <property type="match status" value="1"/>
</dbReference>
<dbReference type="PRINTS" id="PR00508">
    <property type="entry name" value="S21N4MTFRASE"/>
</dbReference>
<reference evidence="5 6" key="1">
    <citation type="journal article" date="2011" name="Genome Biol. Evol.">
        <title>Comparative whole genome sequence analysis of the carcinogenic bacterial model pathogen Helicobacter felis.</title>
        <authorList>
            <person name="Arnold I.C."/>
            <person name="Zigova Z."/>
            <person name="Holden M."/>
            <person name="Lawley T.D."/>
            <person name="Rad R."/>
            <person name="Dougan G."/>
            <person name="Falkow S."/>
            <person name="Bentley S.D."/>
            <person name="Muller A."/>
        </authorList>
    </citation>
    <scope>NUCLEOTIDE SEQUENCE [LARGE SCALE GENOMIC DNA]</scope>
    <source>
        <strain evidence="6">ATCC 49179 / CCUG 28539 / NCTC 12436 / CS1</strain>
    </source>
</reference>
<dbReference type="EMBL" id="FQ670179">
    <property type="protein sequence ID" value="CBY82680.1"/>
    <property type="molecule type" value="Genomic_DNA"/>
</dbReference>
<dbReference type="Proteomes" id="UP000007934">
    <property type="component" value="Chromosome"/>
</dbReference>
<dbReference type="KEGG" id="hfe:HFELIS_05960"/>
<dbReference type="Pfam" id="PF01555">
    <property type="entry name" value="N6_N4_Mtase"/>
    <property type="match status" value="1"/>
</dbReference>
<dbReference type="PANTHER" id="PTHR13370:SF24">
    <property type="entry name" value="TYPE III RESTRICTION-MODIFICATION ENZYME STYLTI MOD SUBUNIT"/>
    <property type="match status" value="1"/>
</dbReference>
<feature type="domain" description="DNA methylase N-4/N-6" evidence="4">
    <location>
        <begin position="17"/>
        <end position="152"/>
    </location>
</feature>
<name>E7AAF8_HELFC</name>
<keyword evidence="1 5" id="KW-0489">Methyltransferase</keyword>
<evidence type="ECO:0000313" key="5">
    <source>
        <dbReference type="EMBL" id="CBY82680.1"/>
    </source>
</evidence>
<dbReference type="AlphaFoldDB" id="E7AAF8"/>
<dbReference type="GO" id="GO:0005737">
    <property type="term" value="C:cytoplasm"/>
    <property type="evidence" value="ECO:0007669"/>
    <property type="project" value="TreeGrafter"/>
</dbReference>